<comment type="similarity">
    <text evidence="2">Belongs to the bacterial solute-binding protein 5 family.</text>
</comment>
<evidence type="ECO:0000256" key="1">
    <source>
        <dbReference type="ARBA" id="ARBA00004418"/>
    </source>
</evidence>
<protein>
    <submittedName>
        <fullName evidence="7">ABC transporter substrate-binding protein</fullName>
    </submittedName>
</protein>
<keyword evidence="3" id="KW-0813">Transport</keyword>
<keyword evidence="4 5" id="KW-0732">Signal</keyword>
<reference evidence="7 8" key="1">
    <citation type="submission" date="2016-11" db="EMBL/GenBank/DDBJ databases">
        <title>Complete genome sequence of Sulfitobacter sp. AM1-D1, a toxic bacteria associated with marine dinoflagellate Alexandrium minutum in East China Sea.</title>
        <authorList>
            <person name="Yang Q."/>
            <person name="Zhang X."/>
            <person name="Tian X."/>
        </authorList>
    </citation>
    <scope>NUCLEOTIDE SEQUENCE [LARGE SCALE GENOMIC DNA]</scope>
    <source>
        <strain evidence="7 8">AM1-D1</strain>
        <plasmid evidence="7 8">unnamed1</plasmid>
    </source>
</reference>
<accession>A0A1J0WMZ0</accession>
<evidence type="ECO:0000256" key="3">
    <source>
        <dbReference type="ARBA" id="ARBA00022448"/>
    </source>
</evidence>
<sequence length="531" mass="59802">MKPIHCLTASALAGIAALAVAGPATAQDNVLRWSSQAAISNLDPHGTTGALPLSILGNVYEPLVGRDADMQLEPVLAESWEVVNPTTWRFKLRDGVTFHNGNTFNADDVIFSMERVGNKYSFLRDRVAMIEEMNKIDDLTIEFVTKVPYPILPESWTSIYMMDKEWSEENDATVPSNTVENIESFAGQQSNGTGPFTVVERVPETRTVFEPYENYWDEITHNLDQVVYLPITQDGTRVAALLSGEIDMMFPVPLQDIDRLQAGEETEVLIQPELRTIMLGMDQRRDDALQTEPEGNPFKDKRVRKAIYQAIDIDGIQEKIMNGLSEPAATLISPLLFAPAGKMERYPYDPEASRKLLAEAGYPDGFKTALVCTNNRYVNDERICQAVTSMLARVGIDVELRTMNVTQYWKVVGRPVQEFAMYMMGWTPGGLDSYSVLFNLMGSWDEESGRGRINNGDFANDRIDEIVAAVESETDQVKRDALIQEAYQIVHDEVFYLPLHQQAVVWGVRKGVEVVQRPDDYFQYKTARITR</sequence>
<gene>
    <name evidence="7" type="ORF">BOO69_18860</name>
</gene>
<dbReference type="Pfam" id="PF00496">
    <property type="entry name" value="SBP_bac_5"/>
    <property type="match status" value="1"/>
</dbReference>
<dbReference type="PANTHER" id="PTHR30290">
    <property type="entry name" value="PERIPLASMIC BINDING COMPONENT OF ABC TRANSPORTER"/>
    <property type="match status" value="1"/>
</dbReference>
<dbReference type="CDD" id="cd08498">
    <property type="entry name" value="PBP2_NikA_DppA_OppA_like_2"/>
    <property type="match status" value="1"/>
</dbReference>
<dbReference type="InterPro" id="IPR039424">
    <property type="entry name" value="SBP_5"/>
</dbReference>
<feature type="chain" id="PRO_5012972596" evidence="5">
    <location>
        <begin position="27"/>
        <end position="531"/>
    </location>
</feature>
<keyword evidence="8" id="KW-1185">Reference proteome</keyword>
<dbReference type="Gene3D" id="3.90.76.10">
    <property type="entry name" value="Dipeptide-binding Protein, Domain 1"/>
    <property type="match status" value="1"/>
</dbReference>
<evidence type="ECO:0000259" key="6">
    <source>
        <dbReference type="Pfam" id="PF00496"/>
    </source>
</evidence>
<dbReference type="InterPro" id="IPR030678">
    <property type="entry name" value="Peptide/Ni-bd"/>
</dbReference>
<dbReference type="Gene3D" id="3.10.105.10">
    <property type="entry name" value="Dipeptide-binding Protein, Domain 3"/>
    <property type="match status" value="1"/>
</dbReference>
<dbReference type="OrthoDB" id="9803988at2"/>
<organism evidence="7 8">
    <name type="scientific">Sulfitobacter alexandrii</name>
    <dbReference type="NCBI Taxonomy" id="1917485"/>
    <lineage>
        <taxon>Bacteria</taxon>
        <taxon>Pseudomonadati</taxon>
        <taxon>Pseudomonadota</taxon>
        <taxon>Alphaproteobacteria</taxon>
        <taxon>Rhodobacterales</taxon>
        <taxon>Roseobacteraceae</taxon>
        <taxon>Sulfitobacter</taxon>
    </lineage>
</organism>
<dbReference type="PANTHER" id="PTHR30290:SF9">
    <property type="entry name" value="OLIGOPEPTIDE-BINDING PROTEIN APPA"/>
    <property type="match status" value="1"/>
</dbReference>
<dbReference type="EMBL" id="CP018077">
    <property type="protein sequence ID" value="APE45629.1"/>
    <property type="molecule type" value="Genomic_DNA"/>
</dbReference>
<dbReference type="GO" id="GO:1904680">
    <property type="term" value="F:peptide transmembrane transporter activity"/>
    <property type="evidence" value="ECO:0007669"/>
    <property type="project" value="TreeGrafter"/>
</dbReference>
<geneLocation type="plasmid" evidence="7 8">
    <name>unnamed1</name>
</geneLocation>
<evidence type="ECO:0000256" key="2">
    <source>
        <dbReference type="ARBA" id="ARBA00005695"/>
    </source>
</evidence>
<proteinExistence type="inferred from homology"/>
<dbReference type="Proteomes" id="UP000181897">
    <property type="component" value="Plasmid unnamed1"/>
</dbReference>
<dbReference type="RefSeq" id="WP_071973964.1">
    <property type="nucleotide sequence ID" value="NZ_CP018077.1"/>
</dbReference>
<evidence type="ECO:0000256" key="4">
    <source>
        <dbReference type="ARBA" id="ARBA00022729"/>
    </source>
</evidence>
<evidence type="ECO:0000256" key="5">
    <source>
        <dbReference type="SAM" id="SignalP"/>
    </source>
</evidence>
<comment type="subcellular location">
    <subcellularLocation>
        <location evidence="1">Periplasm</location>
    </subcellularLocation>
</comment>
<dbReference type="KEGG" id="suam:BOO69_18860"/>
<feature type="domain" description="Solute-binding protein family 5" evidence="6">
    <location>
        <begin position="72"/>
        <end position="444"/>
    </location>
</feature>
<dbReference type="AlphaFoldDB" id="A0A1J0WMZ0"/>
<evidence type="ECO:0000313" key="8">
    <source>
        <dbReference type="Proteomes" id="UP000181897"/>
    </source>
</evidence>
<dbReference type="GO" id="GO:0015833">
    <property type="term" value="P:peptide transport"/>
    <property type="evidence" value="ECO:0007669"/>
    <property type="project" value="TreeGrafter"/>
</dbReference>
<evidence type="ECO:0000313" key="7">
    <source>
        <dbReference type="EMBL" id="APE45629.1"/>
    </source>
</evidence>
<keyword evidence="7" id="KW-0614">Plasmid</keyword>
<dbReference type="Gene3D" id="3.40.190.10">
    <property type="entry name" value="Periplasmic binding protein-like II"/>
    <property type="match status" value="1"/>
</dbReference>
<name>A0A1J0WMZ0_9RHOB</name>
<dbReference type="PIRSF" id="PIRSF002741">
    <property type="entry name" value="MppA"/>
    <property type="match status" value="1"/>
</dbReference>
<feature type="signal peptide" evidence="5">
    <location>
        <begin position="1"/>
        <end position="26"/>
    </location>
</feature>
<dbReference type="GO" id="GO:0030288">
    <property type="term" value="C:outer membrane-bounded periplasmic space"/>
    <property type="evidence" value="ECO:0007669"/>
    <property type="project" value="UniProtKB-ARBA"/>
</dbReference>
<dbReference type="GO" id="GO:0043190">
    <property type="term" value="C:ATP-binding cassette (ABC) transporter complex"/>
    <property type="evidence" value="ECO:0007669"/>
    <property type="project" value="InterPro"/>
</dbReference>
<dbReference type="InterPro" id="IPR000914">
    <property type="entry name" value="SBP_5_dom"/>
</dbReference>
<dbReference type="SUPFAM" id="SSF53850">
    <property type="entry name" value="Periplasmic binding protein-like II"/>
    <property type="match status" value="1"/>
</dbReference>